<dbReference type="FunFam" id="1.25.40.20:FF:000023">
    <property type="entry name" value="short transient receptor potential channel 4 isoform X1"/>
    <property type="match status" value="1"/>
</dbReference>
<evidence type="ECO:0000313" key="22">
    <source>
        <dbReference type="RefSeq" id="XP_042564445.1"/>
    </source>
</evidence>
<dbReference type="InterPro" id="IPR002153">
    <property type="entry name" value="TRPC_channel"/>
</dbReference>
<feature type="compositionally biased region" description="Basic and acidic residues" evidence="18">
    <location>
        <begin position="898"/>
        <end position="924"/>
    </location>
</feature>
<dbReference type="AlphaFoldDB" id="A0A8M1KPB3"/>
<evidence type="ECO:0000256" key="8">
    <source>
        <dbReference type="ARBA" id="ARBA00022837"/>
    </source>
</evidence>
<evidence type="ECO:0000256" key="19">
    <source>
        <dbReference type="SAM" id="Phobius"/>
    </source>
</evidence>
<evidence type="ECO:0000259" key="20">
    <source>
        <dbReference type="SMART" id="SM01420"/>
    </source>
</evidence>
<name>A0A8M1KPB3_CLUHA</name>
<feature type="transmembrane region" description="Helical" evidence="19">
    <location>
        <begin position="434"/>
        <end position="454"/>
    </location>
</feature>
<feature type="transmembrane region" description="Helical" evidence="19">
    <location>
        <begin position="404"/>
        <end position="422"/>
    </location>
</feature>
<keyword evidence="6 19" id="KW-0812">Transmembrane</keyword>
<keyword evidence="12 19" id="KW-0472">Membrane</keyword>
<evidence type="ECO:0000256" key="5">
    <source>
        <dbReference type="ARBA" id="ARBA00022673"/>
    </source>
</evidence>
<dbReference type="Pfam" id="PF00023">
    <property type="entry name" value="Ank"/>
    <property type="match status" value="1"/>
</dbReference>
<dbReference type="GO" id="GO:0034703">
    <property type="term" value="C:cation channel complex"/>
    <property type="evidence" value="ECO:0007669"/>
    <property type="project" value="TreeGrafter"/>
</dbReference>
<feature type="domain" description="Transient receptor ion channel" evidence="20">
    <location>
        <begin position="176"/>
        <end position="238"/>
    </location>
</feature>
<dbReference type="GO" id="GO:0005886">
    <property type="term" value="C:plasma membrane"/>
    <property type="evidence" value="ECO:0007669"/>
    <property type="project" value="UniProtKB-SubCell"/>
</dbReference>
<dbReference type="Proteomes" id="UP000515152">
    <property type="component" value="Chromosome 8"/>
</dbReference>
<dbReference type="InterPro" id="IPR013555">
    <property type="entry name" value="TRP_dom"/>
</dbReference>
<dbReference type="SUPFAM" id="SSF48403">
    <property type="entry name" value="Ankyrin repeat"/>
    <property type="match status" value="1"/>
</dbReference>
<feature type="transmembrane region" description="Helical" evidence="19">
    <location>
        <begin position="562"/>
        <end position="586"/>
    </location>
</feature>
<proteinExistence type="predicted"/>
<evidence type="ECO:0000256" key="10">
    <source>
        <dbReference type="ARBA" id="ARBA00023043"/>
    </source>
</evidence>
<keyword evidence="13" id="KW-1015">Disulfide bond</keyword>
<feature type="transmembrane region" description="Helical" evidence="19">
    <location>
        <begin position="598"/>
        <end position="620"/>
    </location>
</feature>
<dbReference type="PANTHER" id="PTHR10117">
    <property type="entry name" value="TRANSIENT RECEPTOR POTENTIAL CHANNEL"/>
    <property type="match status" value="1"/>
</dbReference>
<feature type="repeat" description="ANK" evidence="16">
    <location>
        <begin position="141"/>
        <end position="173"/>
    </location>
</feature>
<keyword evidence="4" id="KW-0109">Calcium transport</keyword>
<comment type="catalytic activity">
    <reaction evidence="15">
        <text>Ca(2+)(in) = Ca(2+)(out)</text>
        <dbReference type="Rhea" id="RHEA:29671"/>
        <dbReference type="ChEBI" id="CHEBI:29108"/>
    </reaction>
</comment>
<evidence type="ECO:0000256" key="17">
    <source>
        <dbReference type="SAM" id="Coils"/>
    </source>
</evidence>
<dbReference type="OrthoDB" id="2373987at2759"/>
<keyword evidence="9 19" id="KW-1133">Transmembrane helix</keyword>
<keyword evidence="7" id="KW-0677">Repeat</keyword>
<keyword evidence="10 16" id="KW-0040">ANK repeat</keyword>
<sequence length="924" mass="105291">MSQLYYGRTDNSSYQDRIPLRIVRSESELSPQEKTYLTAVEKGDYASVKQALEEAEIYFKININCIDPLGRTALLIGIENENLEIIELLLSFSVYIGDALLHAIRKEVVGAVELLLNHKKPSGGMQVPPILLDKQFSDFTPDITPIILAAHTNNYEIIKLLVQKGVSVPQPHEVRCNCVECVSSSDVDSLRHSRSRLNIYRALSSPSLIALSSEDPFLTAFRLSWELQELSKVENEFKSEYEELSRQCKQFAKDLLDQTRSSRELEMILNYRDDVNPLEEDASNDLARLKLAIKYHQKEFVAQPNCQQLLASRWYDEFPGWRKQHWMGKSVTCIFIGLLFPLFSLCYMTVPKNTFGLFIRKPFIKFICHTASYLTFLFLLLLASQHIVHSQADRQGPKPTIVEWMILPWVLGFIWAEIKQMWDGGFQDYIHDWWNLMDFVMNSLYLATISLKIVAFTKYGGEKPRNEWEMWHPTLVAEALFAIANIFSSLRLISLFTANAHLGPLQISLGRMLLDILKFLFIYCLVLLAFANGLNQLYFYYETQAKDEKDNCKGIRCKDQNNAFSTLFETLQSLFWSVFGLISLYVTNVKPDHEFTEFVGATMFGTYNIISLVVLLNMLIAMMNNSYQHIADHADIEWKFARTKLWMSYFEEGGTLPPPFNIIPSPKSLWYLFKWTKKRIFRKKRIERTETFETIGRRAAENVRINHQYQEVLKNLVKRYVAAMIRDAKTEEGLTEENFKELKQDISSFRYEVLGMLKGGKPGLQAVKGSAGSSSLPFPDHSHRCSQPPAPSGQLKSKLNLFTAASMLQQGGAKAATRPPEPFGGLANGSVPGLAAEGQQANTEASSDRDQGALQLRQRGAGQSQIYSVSEEVGEWDRDEARSVDGDRGAAMETAEPSSERRMNDERKDSQKDEEQTEGKEGAK</sequence>
<keyword evidence="3" id="KW-1003">Cell membrane</keyword>
<keyword evidence="5" id="KW-0107">Calcium channel</keyword>
<dbReference type="Pfam" id="PF08344">
    <property type="entry name" value="TRP_2"/>
    <property type="match status" value="1"/>
</dbReference>
<reference evidence="22" key="1">
    <citation type="submission" date="2025-08" db="UniProtKB">
        <authorList>
            <consortium name="RefSeq"/>
        </authorList>
    </citation>
    <scope>IDENTIFICATION</scope>
</reference>
<dbReference type="NCBIfam" id="TIGR00870">
    <property type="entry name" value="trp"/>
    <property type="match status" value="1"/>
</dbReference>
<evidence type="ECO:0000256" key="14">
    <source>
        <dbReference type="ARBA" id="ARBA00023303"/>
    </source>
</evidence>
<dbReference type="GO" id="GO:0070679">
    <property type="term" value="F:inositol 1,4,5 trisphosphate binding"/>
    <property type="evidence" value="ECO:0007669"/>
    <property type="project" value="TreeGrafter"/>
</dbReference>
<evidence type="ECO:0000256" key="13">
    <source>
        <dbReference type="ARBA" id="ARBA00023157"/>
    </source>
</evidence>
<feature type="transmembrane region" description="Helical" evidence="19">
    <location>
        <begin position="475"/>
        <end position="496"/>
    </location>
</feature>
<dbReference type="Gene3D" id="1.25.40.20">
    <property type="entry name" value="Ankyrin repeat-containing domain"/>
    <property type="match status" value="1"/>
</dbReference>
<keyword evidence="2" id="KW-0813">Transport</keyword>
<evidence type="ECO:0000256" key="7">
    <source>
        <dbReference type="ARBA" id="ARBA00022737"/>
    </source>
</evidence>
<dbReference type="PROSITE" id="PS50088">
    <property type="entry name" value="ANK_REPEAT"/>
    <property type="match status" value="1"/>
</dbReference>
<protein>
    <submittedName>
        <fullName evidence="22">Short transient receptor potential channel 4</fullName>
    </submittedName>
</protein>
<dbReference type="KEGG" id="char:105893230"/>
<keyword evidence="14" id="KW-0407">Ion channel</keyword>
<evidence type="ECO:0000256" key="18">
    <source>
        <dbReference type="SAM" id="MobiDB-lite"/>
    </source>
</evidence>
<keyword evidence="22" id="KW-0675">Receptor</keyword>
<comment type="subcellular location">
    <subcellularLocation>
        <location evidence="1">Cell membrane</location>
        <topology evidence="1">Multi-pass membrane protein</topology>
    </subcellularLocation>
</comment>
<dbReference type="FunFam" id="1.10.287.70:FF:000266">
    <property type="entry name" value="Transient receptor potential cation channel subfamily c member 1"/>
    <property type="match status" value="1"/>
</dbReference>
<dbReference type="GeneID" id="105893230"/>
<feature type="region of interest" description="Disordered" evidence="18">
    <location>
        <begin position="765"/>
        <end position="795"/>
    </location>
</feature>
<dbReference type="Pfam" id="PF00520">
    <property type="entry name" value="Ion_trans"/>
    <property type="match status" value="1"/>
</dbReference>
<evidence type="ECO:0000256" key="2">
    <source>
        <dbReference type="ARBA" id="ARBA00022448"/>
    </source>
</evidence>
<keyword evidence="21" id="KW-1185">Reference proteome</keyword>
<evidence type="ECO:0000256" key="9">
    <source>
        <dbReference type="ARBA" id="ARBA00022989"/>
    </source>
</evidence>
<evidence type="ECO:0000256" key="11">
    <source>
        <dbReference type="ARBA" id="ARBA00023065"/>
    </source>
</evidence>
<evidence type="ECO:0000256" key="15">
    <source>
        <dbReference type="ARBA" id="ARBA00036634"/>
    </source>
</evidence>
<dbReference type="SMART" id="SM00248">
    <property type="entry name" value="ANK"/>
    <property type="match status" value="2"/>
</dbReference>
<gene>
    <name evidence="22" type="primary">LOC105893230</name>
</gene>
<feature type="compositionally biased region" description="Basic and acidic residues" evidence="18">
    <location>
        <begin position="875"/>
        <end position="890"/>
    </location>
</feature>
<evidence type="ECO:0000256" key="4">
    <source>
        <dbReference type="ARBA" id="ARBA00022568"/>
    </source>
</evidence>
<feature type="transmembrane region" description="Helical" evidence="19">
    <location>
        <begin position="362"/>
        <end position="383"/>
    </location>
</feature>
<feature type="coiled-coil region" evidence="17">
    <location>
        <begin position="227"/>
        <end position="254"/>
    </location>
</feature>
<evidence type="ECO:0000313" key="21">
    <source>
        <dbReference type="Proteomes" id="UP000515152"/>
    </source>
</evidence>
<feature type="region of interest" description="Disordered" evidence="18">
    <location>
        <begin position="810"/>
        <end position="924"/>
    </location>
</feature>
<evidence type="ECO:0000256" key="12">
    <source>
        <dbReference type="ARBA" id="ARBA00023136"/>
    </source>
</evidence>
<keyword evidence="17" id="KW-0175">Coiled coil</keyword>
<keyword evidence="11" id="KW-0406">Ion transport</keyword>
<dbReference type="RefSeq" id="XP_042564445.1">
    <property type="nucleotide sequence ID" value="XM_042708511.1"/>
</dbReference>
<evidence type="ECO:0000256" key="1">
    <source>
        <dbReference type="ARBA" id="ARBA00004651"/>
    </source>
</evidence>
<keyword evidence="8" id="KW-0106">Calcium</keyword>
<organism evidence="21 22">
    <name type="scientific">Clupea harengus</name>
    <name type="common">Atlantic herring</name>
    <dbReference type="NCBI Taxonomy" id="7950"/>
    <lineage>
        <taxon>Eukaryota</taxon>
        <taxon>Metazoa</taxon>
        <taxon>Chordata</taxon>
        <taxon>Craniata</taxon>
        <taxon>Vertebrata</taxon>
        <taxon>Euteleostomi</taxon>
        <taxon>Actinopterygii</taxon>
        <taxon>Neopterygii</taxon>
        <taxon>Teleostei</taxon>
        <taxon>Clupei</taxon>
        <taxon>Clupeiformes</taxon>
        <taxon>Clupeoidei</taxon>
        <taxon>Clupeidae</taxon>
        <taxon>Clupea</taxon>
    </lineage>
</organism>
<dbReference type="PRINTS" id="PR01097">
    <property type="entry name" value="TRNSRECEPTRP"/>
</dbReference>
<dbReference type="GO" id="GO:0015279">
    <property type="term" value="F:store-operated calcium channel activity"/>
    <property type="evidence" value="ECO:0007669"/>
    <property type="project" value="TreeGrafter"/>
</dbReference>
<feature type="transmembrane region" description="Helical" evidence="19">
    <location>
        <begin position="516"/>
        <end position="541"/>
    </location>
</feature>
<feature type="transmembrane region" description="Helical" evidence="19">
    <location>
        <begin position="331"/>
        <end position="350"/>
    </location>
</feature>
<evidence type="ECO:0000256" key="16">
    <source>
        <dbReference type="PROSITE-ProRule" id="PRU00023"/>
    </source>
</evidence>
<dbReference type="GO" id="GO:0051480">
    <property type="term" value="P:regulation of cytosolic calcium ion concentration"/>
    <property type="evidence" value="ECO:0007669"/>
    <property type="project" value="TreeGrafter"/>
</dbReference>
<evidence type="ECO:0000256" key="6">
    <source>
        <dbReference type="ARBA" id="ARBA00022692"/>
    </source>
</evidence>
<accession>A0A8M1KPB3</accession>
<dbReference type="InterPro" id="IPR002110">
    <property type="entry name" value="Ankyrin_rpt"/>
</dbReference>
<evidence type="ECO:0000256" key="3">
    <source>
        <dbReference type="ARBA" id="ARBA00022475"/>
    </source>
</evidence>
<dbReference type="InterPro" id="IPR036770">
    <property type="entry name" value="Ankyrin_rpt-contain_sf"/>
</dbReference>
<dbReference type="InterPro" id="IPR005821">
    <property type="entry name" value="Ion_trans_dom"/>
</dbReference>
<dbReference type="SMART" id="SM01420">
    <property type="entry name" value="TRP_2"/>
    <property type="match status" value="1"/>
</dbReference>
<dbReference type="PANTHER" id="PTHR10117:SF25">
    <property type="entry name" value="SHORT TRANSIENT RECEPTOR POTENTIAL CHANNEL 4"/>
    <property type="match status" value="1"/>
</dbReference>